<protein>
    <submittedName>
        <fullName evidence="1">Uncharacterized protein</fullName>
    </submittedName>
</protein>
<name>A0A3D9D9Z0_9FLAO</name>
<dbReference type="Proteomes" id="UP000257030">
    <property type="component" value="Unassembled WGS sequence"/>
</dbReference>
<organism evidence="1 2">
    <name type="scientific">Chryseobacterium elymi</name>
    <dbReference type="NCBI Taxonomy" id="395936"/>
    <lineage>
        <taxon>Bacteria</taxon>
        <taxon>Pseudomonadati</taxon>
        <taxon>Bacteroidota</taxon>
        <taxon>Flavobacteriia</taxon>
        <taxon>Flavobacteriales</taxon>
        <taxon>Weeksellaceae</taxon>
        <taxon>Chryseobacterium group</taxon>
        <taxon>Chryseobacterium</taxon>
    </lineage>
</organism>
<evidence type="ECO:0000313" key="2">
    <source>
        <dbReference type="Proteomes" id="UP000257030"/>
    </source>
</evidence>
<accession>A0A3D9D9Z0</accession>
<gene>
    <name evidence="1" type="ORF">DRF60_16920</name>
</gene>
<evidence type="ECO:0000313" key="1">
    <source>
        <dbReference type="EMBL" id="REC74799.1"/>
    </source>
</evidence>
<comment type="caution">
    <text evidence="1">The sequence shown here is derived from an EMBL/GenBank/DDBJ whole genome shotgun (WGS) entry which is preliminary data.</text>
</comment>
<proteinExistence type="predicted"/>
<sequence length="62" mass="7365">MRFFVLPQKRQNFLNTFSCFEFKSFEEKDHLSLMKIKDFDIDEKFVGSHSPLVEGGKNSENF</sequence>
<reference evidence="1 2" key="1">
    <citation type="journal article" date="2010" name="Syst. Appl. Microbiol.">
        <title>Four new species of Chryseobacterium from the rhizosphere of coastal sand dune plants, Chryseobacterium elymi sp. nov., Chryseobacterium hagamense sp. nov., Chryseobacterium lathyri sp. nov. and Chryseobacterium rhizosphaerae sp. nov.</title>
        <authorList>
            <person name="Cho S.H."/>
            <person name="Lee K.S."/>
            <person name="Shin D.S."/>
            <person name="Han J.H."/>
            <person name="Park K.S."/>
            <person name="Lee C.H."/>
            <person name="Park K.H."/>
            <person name="Kim S.B."/>
        </authorList>
    </citation>
    <scope>NUCLEOTIDE SEQUENCE [LARGE SCALE GENOMIC DNA]</scope>
    <source>
        <strain evidence="1 2">KCTC 22547</strain>
    </source>
</reference>
<keyword evidence="2" id="KW-1185">Reference proteome</keyword>
<dbReference type="EMBL" id="QNUH01000018">
    <property type="protein sequence ID" value="REC74799.1"/>
    <property type="molecule type" value="Genomic_DNA"/>
</dbReference>
<dbReference type="AlphaFoldDB" id="A0A3D9D9Z0"/>